<dbReference type="PROSITE" id="PS51192">
    <property type="entry name" value="HELICASE_ATP_BIND_1"/>
    <property type="match status" value="1"/>
</dbReference>
<dbReference type="AlphaFoldDB" id="A0A2U2PMR7"/>
<dbReference type="InterPro" id="IPR014001">
    <property type="entry name" value="Helicase_ATP-bd"/>
</dbReference>
<dbReference type="Gene3D" id="3.40.50.10810">
    <property type="entry name" value="Tandem AAA-ATPase domain"/>
    <property type="match status" value="2"/>
</dbReference>
<dbReference type="Gene3D" id="3.40.50.300">
    <property type="entry name" value="P-loop containing nucleotide triphosphate hydrolases"/>
    <property type="match status" value="1"/>
</dbReference>
<dbReference type="SMART" id="SM00487">
    <property type="entry name" value="DEXDc"/>
    <property type="match status" value="1"/>
</dbReference>
<dbReference type="SMART" id="SM00490">
    <property type="entry name" value="HELICc"/>
    <property type="match status" value="1"/>
</dbReference>
<dbReference type="PROSITE" id="PS51194">
    <property type="entry name" value="HELICASE_CTER"/>
    <property type="match status" value="1"/>
</dbReference>
<dbReference type="CDD" id="cd09178">
    <property type="entry name" value="PLDc_N_Snf2_like"/>
    <property type="match status" value="1"/>
</dbReference>
<keyword evidence="3" id="KW-0067">ATP-binding</keyword>
<dbReference type="InterPro" id="IPR011545">
    <property type="entry name" value="DEAD/DEAH_box_helicase_dom"/>
</dbReference>
<name>A0A2U2PMR7_9SPHI</name>
<dbReference type="Pfam" id="PF00271">
    <property type="entry name" value="Helicase_C"/>
    <property type="match status" value="1"/>
</dbReference>
<feature type="domain" description="Helicase C-terminal" evidence="5">
    <location>
        <begin position="709"/>
        <end position="883"/>
    </location>
</feature>
<dbReference type="SUPFAM" id="SSF52540">
    <property type="entry name" value="P-loop containing nucleoside triphosphate hydrolases"/>
    <property type="match status" value="2"/>
</dbReference>
<keyword evidence="2" id="KW-0378">Hydrolase</keyword>
<gene>
    <name evidence="6" type="ORF">DDR33_01660</name>
</gene>
<dbReference type="CDD" id="cd18793">
    <property type="entry name" value="SF2_C_SNF"/>
    <property type="match status" value="1"/>
</dbReference>
<dbReference type="GO" id="GO:0005524">
    <property type="term" value="F:ATP binding"/>
    <property type="evidence" value="ECO:0007669"/>
    <property type="project" value="UniProtKB-KW"/>
</dbReference>
<keyword evidence="6" id="KW-0540">Nuclease</keyword>
<dbReference type="InterPro" id="IPR000330">
    <property type="entry name" value="SNF2_N"/>
</dbReference>
<dbReference type="InterPro" id="IPR049730">
    <property type="entry name" value="SNF2/RAD54-like_C"/>
</dbReference>
<evidence type="ECO:0000256" key="3">
    <source>
        <dbReference type="ARBA" id="ARBA00022840"/>
    </source>
</evidence>
<keyword evidence="1" id="KW-0547">Nucleotide-binding</keyword>
<dbReference type="PANTHER" id="PTHR45766">
    <property type="entry name" value="DNA ANNEALING HELICASE AND ENDONUCLEASE ZRANB3 FAMILY MEMBER"/>
    <property type="match status" value="1"/>
</dbReference>
<dbReference type="RefSeq" id="WP_109414013.1">
    <property type="nucleotide sequence ID" value="NZ_QEAS01000001.1"/>
</dbReference>
<dbReference type="Gene3D" id="3.30.870.10">
    <property type="entry name" value="Endonuclease Chain A"/>
    <property type="match status" value="1"/>
</dbReference>
<dbReference type="OrthoDB" id="9814088at2"/>
<accession>A0A2U2PMR7</accession>
<dbReference type="InterPro" id="IPR027417">
    <property type="entry name" value="P-loop_NTPase"/>
</dbReference>
<dbReference type="GO" id="GO:0016787">
    <property type="term" value="F:hydrolase activity"/>
    <property type="evidence" value="ECO:0007669"/>
    <property type="project" value="UniProtKB-KW"/>
</dbReference>
<evidence type="ECO:0000313" key="7">
    <source>
        <dbReference type="Proteomes" id="UP000245647"/>
    </source>
</evidence>
<evidence type="ECO:0000256" key="2">
    <source>
        <dbReference type="ARBA" id="ARBA00022801"/>
    </source>
</evidence>
<dbReference type="InterPro" id="IPR038718">
    <property type="entry name" value="SNF2-like_sf"/>
</dbReference>
<dbReference type="Pfam" id="PF09565">
    <property type="entry name" value="RE_NgoFVII"/>
    <property type="match status" value="1"/>
</dbReference>
<dbReference type="Pfam" id="PF00270">
    <property type="entry name" value="DEAD"/>
    <property type="match status" value="1"/>
</dbReference>
<dbReference type="InterPro" id="IPR001650">
    <property type="entry name" value="Helicase_C-like"/>
</dbReference>
<reference evidence="6 7" key="1">
    <citation type="submission" date="2018-04" db="EMBL/GenBank/DDBJ databases">
        <title>Pedobacter chongqingensis sp. nov., isolated from a rottenly hemp rope.</title>
        <authorList>
            <person name="Cai Y."/>
        </authorList>
    </citation>
    <scope>NUCLEOTIDE SEQUENCE [LARGE SCALE GENOMIC DNA]</scope>
    <source>
        <strain evidence="6 7">FJ4-8</strain>
    </source>
</reference>
<keyword evidence="7" id="KW-1185">Reference proteome</keyword>
<evidence type="ECO:0000256" key="1">
    <source>
        <dbReference type="ARBA" id="ARBA00022741"/>
    </source>
</evidence>
<dbReference type="Pfam" id="PF00176">
    <property type="entry name" value="SNF2-rel_dom"/>
    <property type="match status" value="1"/>
</dbReference>
<dbReference type="EMBL" id="QEAS01000001">
    <property type="protein sequence ID" value="PWG82594.1"/>
    <property type="molecule type" value="Genomic_DNA"/>
</dbReference>
<sequence>MPKIYDNIEQHLSKGLNETLGVSTRTDLCVGYFNLRGWTQIGANIDNLCGEPVLESSVEVHRCCRLLVGMQKMPLDILKESFNHDEDIIDQAAAVKLKRKLALEFKEQLTIGTPTSDDERALRLLSKQMKEKKVVVKLHLRYPLHAKLYLCYLKDRGRIEGYVGSSNLTLAGLSKQGELNVDVEEQDAGKKLVKWFEDRWQDRWCFDITDDLIDIIDNSWAADKLYSPYHIYLKMAYHLAREARAGINEFKLPKIFERDLLEFQQKAVLVAAHHLHKRNGVMIGDVVGLGKTITATALAKIFNDDFFLEILIICPKNLVEMWEDYAHRYQLSAFKIIPQSQVQTKLPILRRYRLVIIDESHNLRNDQGSRYRAIKSYLEENESKVILLSATPYNKSYIDLSSQLRLFIPDEQDLGISPERYLESIGGKVQFEVKHSSFVRSIKAFEHSHFADDWRELMRLFLVRRTRSFIKQNYAQLDEDKGRRYLTFSDGSRSYFPDRIPRKVEYKFDPEDPKDQYAKLYSQQVVAIINQLNVPRYGLGNYLEDKPIVKATKEEENIITNLSRAGKRLMGFCRTNLFKRLESSGYSFLLSLSRHILRNYIFIYAIENRLPLPIGKNVSHNLDEFLDDEDFDKIDGDVFLNLILSEEVYLSQAKRVYNLYCSDKYKKKFEWIKSELFTKALQKKLIEDSRAIIEILELGKDWNPDEDKQLNALYHLVNHTHKGEKVLIFTQFADTALYLFQQLKNRNIEQIDYVTGDVESPTAVAHRFSPVSNKKSLKPGEEIRILITTDVLSEGQNLQDSHIILNYDLPWAIIRLIQRAGRVDRIGQKADKIFCYSFLPEDGIERIINLRRTLTNRIRENAEVVGSDETFFEGDPVSMHDLYNESSGILEESDDDTEVDLASYAYQIWKNATDADPSLTKIIPDLPNVVYATKENGEAPEKEGVIVYSRTVEDNDVLAWLNPRGAVITNSQLAILKASQCNAHTQPLYKIDSHHELVARAIEVIREEEKTSGGTLGKKAGVKYRVYMRLDRYVKEFEGTIFVTDGLKKAIDDIYKFPLKEFAKDTLNRQMKSGIDDNELASLVISLREDDKLCHVNYEDQPLREPQIICSLGLKTLS</sequence>
<dbReference type="GO" id="GO:0003676">
    <property type="term" value="F:nucleic acid binding"/>
    <property type="evidence" value="ECO:0007669"/>
    <property type="project" value="InterPro"/>
</dbReference>
<evidence type="ECO:0000259" key="5">
    <source>
        <dbReference type="PROSITE" id="PS51194"/>
    </source>
</evidence>
<dbReference type="Proteomes" id="UP000245647">
    <property type="component" value="Unassembled WGS sequence"/>
</dbReference>
<organism evidence="6 7">
    <name type="scientific">Pararcticibacter amylolyticus</name>
    <dbReference type="NCBI Taxonomy" id="2173175"/>
    <lineage>
        <taxon>Bacteria</taxon>
        <taxon>Pseudomonadati</taxon>
        <taxon>Bacteroidota</taxon>
        <taxon>Sphingobacteriia</taxon>
        <taxon>Sphingobacteriales</taxon>
        <taxon>Sphingobacteriaceae</taxon>
        <taxon>Pararcticibacter</taxon>
    </lineage>
</organism>
<dbReference type="GO" id="GO:0004519">
    <property type="term" value="F:endonuclease activity"/>
    <property type="evidence" value="ECO:0007669"/>
    <property type="project" value="UniProtKB-KW"/>
</dbReference>
<evidence type="ECO:0000313" key="6">
    <source>
        <dbReference type="EMBL" id="PWG82594.1"/>
    </source>
</evidence>
<proteinExistence type="predicted"/>
<keyword evidence="6" id="KW-0255">Endonuclease</keyword>
<dbReference type="PANTHER" id="PTHR45766:SF6">
    <property type="entry name" value="SWI_SNF-RELATED MATRIX-ASSOCIATED ACTIN-DEPENDENT REGULATOR OF CHROMATIN SUBFAMILY A-LIKE PROTEIN 1"/>
    <property type="match status" value="1"/>
</dbReference>
<protein>
    <submittedName>
        <fullName evidence="6">NgoFVII family restriction endonuclease</fullName>
    </submittedName>
</protein>
<evidence type="ECO:0000259" key="4">
    <source>
        <dbReference type="PROSITE" id="PS51192"/>
    </source>
</evidence>
<comment type="caution">
    <text evidence="6">The sequence shown here is derived from an EMBL/GenBank/DDBJ whole genome shotgun (WGS) entry which is preliminary data.</text>
</comment>
<dbReference type="InterPro" id="IPR019065">
    <property type="entry name" value="RE_NgoFVII_N"/>
</dbReference>
<feature type="domain" description="Helicase ATP-binding" evidence="4">
    <location>
        <begin position="272"/>
        <end position="410"/>
    </location>
</feature>